<feature type="non-terminal residue" evidence="6">
    <location>
        <position position="1"/>
    </location>
</feature>
<sequence>VVAFAGGNIILPCSLNIPANDDVPTVEWSKIVGLKTSIVFLYRDGCETFEMKDLDFEYRTSLIMRDMKSGNVSLRISGVKLSDNGTYRCLIIQKNGTKEETKVELVVAAVSDPRLSVVFANSSGVTLECAALCWMPAPLMTILDDEGNKLTDEEPKQEQDVTTRCYNTKQSVTLQEPTSRVVCRVKQPQMNHIRTAVILLPAVWKGSNITSTGIYVTLAISVFFNAIFILCLWLRKKPSNSDGGKPSQPKNELDQTMTSDCGETNSLLNQQSLTDNMQNCTLEELNKERRNAATIQIQDTCSWKPAACQHTQPGTS</sequence>
<dbReference type="PANTHER" id="PTHR24100">
    <property type="entry name" value="BUTYROPHILIN"/>
    <property type="match status" value="1"/>
</dbReference>
<reference evidence="6 7" key="1">
    <citation type="submission" date="2021-06" db="EMBL/GenBank/DDBJ databases">
        <authorList>
            <person name="Palmer J.M."/>
        </authorList>
    </citation>
    <scope>NUCLEOTIDE SEQUENCE [LARGE SCALE GENOMIC DNA]</scope>
    <source>
        <strain evidence="6 7">AS_MEX2019</strain>
        <tissue evidence="6">Muscle</tissue>
    </source>
</reference>
<feature type="domain" description="Ig-like" evidence="5">
    <location>
        <begin position="1"/>
        <end position="104"/>
    </location>
</feature>
<dbReference type="Pfam" id="PF22705">
    <property type="entry name" value="C2-set_3"/>
    <property type="match status" value="1"/>
</dbReference>
<dbReference type="EMBL" id="JAHRIP010060728">
    <property type="protein sequence ID" value="MEQ2304971.1"/>
    <property type="molecule type" value="Genomic_DNA"/>
</dbReference>
<dbReference type="PROSITE" id="PS50835">
    <property type="entry name" value="IG_LIKE"/>
    <property type="match status" value="1"/>
</dbReference>
<dbReference type="Proteomes" id="UP001469553">
    <property type="component" value="Unassembled WGS sequence"/>
</dbReference>
<dbReference type="Pfam" id="PF07686">
    <property type="entry name" value="V-set"/>
    <property type="match status" value="1"/>
</dbReference>
<organism evidence="6 7">
    <name type="scientific">Ameca splendens</name>
    <dbReference type="NCBI Taxonomy" id="208324"/>
    <lineage>
        <taxon>Eukaryota</taxon>
        <taxon>Metazoa</taxon>
        <taxon>Chordata</taxon>
        <taxon>Craniata</taxon>
        <taxon>Vertebrata</taxon>
        <taxon>Euteleostomi</taxon>
        <taxon>Actinopterygii</taxon>
        <taxon>Neopterygii</taxon>
        <taxon>Teleostei</taxon>
        <taxon>Neoteleostei</taxon>
        <taxon>Acanthomorphata</taxon>
        <taxon>Ovalentaria</taxon>
        <taxon>Atherinomorphae</taxon>
        <taxon>Cyprinodontiformes</taxon>
        <taxon>Goodeidae</taxon>
        <taxon>Ameca</taxon>
    </lineage>
</organism>
<dbReference type="InterPro" id="IPR013783">
    <property type="entry name" value="Ig-like_fold"/>
</dbReference>
<evidence type="ECO:0000256" key="3">
    <source>
        <dbReference type="ARBA" id="ARBA00023319"/>
    </source>
</evidence>
<keyword evidence="4" id="KW-1133">Transmembrane helix</keyword>
<evidence type="ECO:0000259" key="5">
    <source>
        <dbReference type="PROSITE" id="PS50835"/>
    </source>
</evidence>
<evidence type="ECO:0000256" key="4">
    <source>
        <dbReference type="SAM" id="Phobius"/>
    </source>
</evidence>
<dbReference type="PANTHER" id="PTHR24100:SF151">
    <property type="entry name" value="ICOS LIGAND"/>
    <property type="match status" value="1"/>
</dbReference>
<feature type="transmembrane region" description="Helical" evidence="4">
    <location>
        <begin position="214"/>
        <end position="234"/>
    </location>
</feature>
<name>A0ABV0ZG51_9TELE</name>
<evidence type="ECO:0000256" key="2">
    <source>
        <dbReference type="ARBA" id="ARBA00023136"/>
    </source>
</evidence>
<protein>
    <recommendedName>
        <fullName evidence="5">Ig-like domain-containing protein</fullName>
    </recommendedName>
</protein>
<dbReference type="InterPro" id="IPR050504">
    <property type="entry name" value="IgSF_BTN/MOG"/>
</dbReference>
<dbReference type="Gene3D" id="2.60.40.10">
    <property type="entry name" value="Immunoglobulins"/>
    <property type="match status" value="2"/>
</dbReference>
<dbReference type="InterPro" id="IPR013106">
    <property type="entry name" value="Ig_V-set"/>
</dbReference>
<accession>A0ABV0ZG51</accession>
<dbReference type="InterPro" id="IPR003599">
    <property type="entry name" value="Ig_sub"/>
</dbReference>
<evidence type="ECO:0000256" key="1">
    <source>
        <dbReference type="ARBA" id="ARBA00004370"/>
    </source>
</evidence>
<keyword evidence="2 4" id="KW-0472">Membrane</keyword>
<gene>
    <name evidence="6" type="ORF">AMECASPLE_032725</name>
</gene>
<dbReference type="InterPro" id="IPR036179">
    <property type="entry name" value="Ig-like_dom_sf"/>
</dbReference>
<comment type="caution">
    <text evidence="6">The sequence shown here is derived from an EMBL/GenBank/DDBJ whole genome shotgun (WGS) entry which is preliminary data.</text>
</comment>
<dbReference type="SMART" id="SM00409">
    <property type="entry name" value="IG"/>
    <property type="match status" value="1"/>
</dbReference>
<dbReference type="InterPro" id="IPR053896">
    <property type="entry name" value="BTN3A2-like_Ig-C"/>
</dbReference>
<keyword evidence="4" id="KW-0812">Transmembrane</keyword>
<dbReference type="InterPro" id="IPR007110">
    <property type="entry name" value="Ig-like_dom"/>
</dbReference>
<dbReference type="SUPFAM" id="SSF48726">
    <property type="entry name" value="Immunoglobulin"/>
    <property type="match status" value="1"/>
</dbReference>
<proteinExistence type="predicted"/>
<evidence type="ECO:0000313" key="6">
    <source>
        <dbReference type="EMBL" id="MEQ2304971.1"/>
    </source>
</evidence>
<keyword evidence="7" id="KW-1185">Reference proteome</keyword>
<keyword evidence="3" id="KW-0393">Immunoglobulin domain</keyword>
<comment type="subcellular location">
    <subcellularLocation>
        <location evidence="1">Membrane</location>
    </subcellularLocation>
</comment>
<evidence type="ECO:0000313" key="7">
    <source>
        <dbReference type="Proteomes" id="UP001469553"/>
    </source>
</evidence>